<dbReference type="PANTHER" id="PTHR33086">
    <property type="entry name" value="OS05G0468200 PROTEIN-RELATED"/>
    <property type="match status" value="1"/>
</dbReference>
<dbReference type="PANTHER" id="PTHR33086:SF81">
    <property type="entry name" value="OS03G0789900 PROTEIN"/>
    <property type="match status" value="1"/>
</dbReference>
<evidence type="ECO:0000259" key="1">
    <source>
        <dbReference type="Pfam" id="PF07762"/>
    </source>
</evidence>
<dbReference type="AlphaFoldDB" id="A0A6G1DIT4"/>
<name>A0A6G1DIT4_9ORYZ</name>
<evidence type="ECO:0000313" key="2">
    <source>
        <dbReference type="EMBL" id="KAF0912725.1"/>
    </source>
</evidence>
<proteinExistence type="predicted"/>
<keyword evidence="3" id="KW-1185">Reference proteome</keyword>
<evidence type="ECO:0000313" key="3">
    <source>
        <dbReference type="Proteomes" id="UP000479710"/>
    </source>
</evidence>
<protein>
    <recommendedName>
        <fullName evidence="1">DUF1618 domain-containing protein</fullName>
    </recommendedName>
</protein>
<dbReference type="Pfam" id="PF07762">
    <property type="entry name" value="DUF1618"/>
    <property type="match status" value="1"/>
</dbReference>
<feature type="domain" description="DUF1618" evidence="1">
    <location>
        <begin position="233"/>
        <end position="354"/>
    </location>
</feature>
<dbReference type="EMBL" id="SPHZ02000006">
    <property type="protein sequence ID" value="KAF0912725.1"/>
    <property type="molecule type" value="Genomic_DNA"/>
</dbReference>
<dbReference type="InterPro" id="IPR011676">
    <property type="entry name" value="DUF1618"/>
</dbReference>
<dbReference type="Proteomes" id="UP000479710">
    <property type="component" value="Unassembled WGS sequence"/>
</dbReference>
<accession>A0A6G1DIT4</accession>
<organism evidence="2 3">
    <name type="scientific">Oryza meyeriana var. granulata</name>
    <dbReference type="NCBI Taxonomy" id="110450"/>
    <lineage>
        <taxon>Eukaryota</taxon>
        <taxon>Viridiplantae</taxon>
        <taxon>Streptophyta</taxon>
        <taxon>Embryophyta</taxon>
        <taxon>Tracheophyta</taxon>
        <taxon>Spermatophyta</taxon>
        <taxon>Magnoliopsida</taxon>
        <taxon>Liliopsida</taxon>
        <taxon>Poales</taxon>
        <taxon>Poaceae</taxon>
        <taxon>BOP clade</taxon>
        <taxon>Oryzoideae</taxon>
        <taxon>Oryzeae</taxon>
        <taxon>Oryzinae</taxon>
        <taxon>Oryza</taxon>
        <taxon>Oryza meyeriana</taxon>
    </lineage>
</organism>
<reference evidence="2 3" key="1">
    <citation type="submission" date="2019-11" db="EMBL/GenBank/DDBJ databases">
        <title>Whole genome sequence of Oryza granulata.</title>
        <authorList>
            <person name="Li W."/>
        </authorList>
    </citation>
    <scope>NUCLEOTIDE SEQUENCE [LARGE SCALE GENOMIC DNA]</scope>
    <source>
        <strain evidence="3">cv. Menghai</strain>
        <tissue evidence="2">Leaf</tissue>
    </source>
</reference>
<comment type="caution">
    <text evidence="2">The sequence shown here is derived from an EMBL/GenBank/DDBJ whole genome shotgun (WGS) entry which is preliminary data.</text>
</comment>
<gene>
    <name evidence="2" type="ORF">E2562_018973</name>
</gene>
<dbReference type="OrthoDB" id="623186at2759"/>
<sequence>MLDGDDDADQQPPLLRLRLATSSSQAWGFHALGDCVGAGFDAESLVRRLELEARIADAPNLSSLTLRGGESGSGQRLFASIHGVDKNLIVFASNLPQAPCSAYIVYDAISKSLSMIPSEPPCFVVVRTTRDLIARRRAGYDDGSYALVLMAKTPKFAGGEDDDVKGKGKIPEFIEEDVLAGEHALMGKAKRVEFAGGEDDDDDIDWQDVLLLWPSSSSSPWKLTKTANLPSNCDDLLSDDVDRVDFSFIDLPPVCQVDLRHTGKVAEPEAYRTMGCAGGSIRFVSIDGFIDYVTPADRRVTLWRLLPHRNTWVKEYEVSLKDLWNQEEFYNANLPKNTTPMYPILSTPEEHVICFMLGEYYQDSMGVAMPTDAHCLLQVDMSCGRILSSAPLPSACSLAPIIVGSDFISYLSPAALAAMRGLQSRGGVGDLFDSILDGMTVGAWEFALLCSFQLETIEAVNDIGPMEVSC</sequence>